<dbReference type="PANTHER" id="PTHR24107">
    <property type="entry name" value="YNEIN REGULATORY COMPLEX SUBUNIT 5"/>
    <property type="match status" value="1"/>
</dbReference>
<dbReference type="GeneID" id="7835743"/>
<protein>
    <submittedName>
        <fullName evidence="5">Cyclic nucleotide-binding domain protein, putative</fullName>
    </submittedName>
</protein>
<dbReference type="InterPro" id="IPR032675">
    <property type="entry name" value="LRR_dom_sf"/>
</dbReference>
<evidence type="ECO:0000256" key="4">
    <source>
        <dbReference type="SAM" id="Phobius"/>
    </source>
</evidence>
<keyword evidence="4" id="KW-0812">Transmembrane</keyword>
<accession>Q22A42</accession>
<dbReference type="HOGENOM" id="CLU_026826_1_1_1"/>
<dbReference type="Gene3D" id="3.80.10.10">
    <property type="entry name" value="Ribonuclease Inhibitor"/>
    <property type="match status" value="3"/>
</dbReference>
<dbReference type="GO" id="GO:0005856">
    <property type="term" value="C:cytoskeleton"/>
    <property type="evidence" value="ECO:0007669"/>
    <property type="project" value="UniProtKB-SubCell"/>
</dbReference>
<evidence type="ECO:0000256" key="1">
    <source>
        <dbReference type="ARBA" id="ARBA00004245"/>
    </source>
</evidence>
<evidence type="ECO:0000256" key="3">
    <source>
        <dbReference type="ARBA" id="ARBA00023212"/>
    </source>
</evidence>
<evidence type="ECO:0000313" key="6">
    <source>
        <dbReference type="Proteomes" id="UP000009168"/>
    </source>
</evidence>
<sequence>MIQQIKYYEELEEFKSSSLLSHQVLHINLRLNSIDDEGVSGLGSALVNCINLSNLTLYLGYNYIGDRIEQKYSHIQMHSEYNLKLIFIMFIYLFIQLSYQWYALARLLRLTRLYRLARFLESFFQIGAIGASGLGSSLANCINLSNLTLELRYNQIGDEGASGLGSALANCINLQNLTLDLQSNQIGDRIEQNTRTQICTQNTSQTISFIIVIYQMCLYFYFLTYSEQIGDEGASGLGSSLANCINLSNLNLDLQSNQIGDEGASGLGCALANCINLSNLTLDLESNQIGDEGASGLGSALANCINLSNLTLYLGSMNESQELKVKSKCLKSKRLVVFDFQ</sequence>
<organism evidence="5 6">
    <name type="scientific">Tetrahymena thermophila (strain SB210)</name>
    <dbReference type="NCBI Taxonomy" id="312017"/>
    <lineage>
        <taxon>Eukaryota</taxon>
        <taxon>Sar</taxon>
        <taxon>Alveolata</taxon>
        <taxon>Ciliophora</taxon>
        <taxon>Intramacronucleata</taxon>
        <taxon>Oligohymenophorea</taxon>
        <taxon>Hymenostomatida</taxon>
        <taxon>Tetrahymenina</taxon>
        <taxon>Tetrahymenidae</taxon>
        <taxon>Tetrahymena</taxon>
    </lineage>
</organism>
<feature type="transmembrane region" description="Helical" evidence="4">
    <location>
        <begin position="122"/>
        <end position="142"/>
    </location>
</feature>
<gene>
    <name evidence="5" type="ORF">TTHERM_01288990</name>
</gene>
<dbReference type="AlphaFoldDB" id="Q22A42"/>
<name>Q22A42_TETTS</name>
<comment type="subcellular location">
    <subcellularLocation>
        <location evidence="1">Cytoplasm</location>
        <location evidence="1">Cytoskeleton</location>
    </subcellularLocation>
</comment>
<dbReference type="SUPFAM" id="SSF52047">
    <property type="entry name" value="RNI-like"/>
    <property type="match status" value="1"/>
</dbReference>
<proteinExistence type="predicted"/>
<dbReference type="EMBL" id="GG662462">
    <property type="protein sequence ID" value="EAR82138.3"/>
    <property type="molecule type" value="Genomic_DNA"/>
</dbReference>
<reference evidence="6" key="1">
    <citation type="journal article" date="2006" name="PLoS Biol.">
        <title>Macronuclear genome sequence of the ciliate Tetrahymena thermophila, a model eukaryote.</title>
        <authorList>
            <person name="Eisen J.A."/>
            <person name="Coyne R.S."/>
            <person name="Wu M."/>
            <person name="Wu D."/>
            <person name="Thiagarajan M."/>
            <person name="Wortman J.R."/>
            <person name="Badger J.H."/>
            <person name="Ren Q."/>
            <person name="Amedeo P."/>
            <person name="Jones K.M."/>
            <person name="Tallon L.J."/>
            <person name="Delcher A.L."/>
            <person name="Salzberg S.L."/>
            <person name="Silva J.C."/>
            <person name="Haas B.J."/>
            <person name="Majoros W.H."/>
            <person name="Farzad M."/>
            <person name="Carlton J.M."/>
            <person name="Smith R.K. Jr."/>
            <person name="Garg J."/>
            <person name="Pearlman R.E."/>
            <person name="Karrer K.M."/>
            <person name="Sun L."/>
            <person name="Manning G."/>
            <person name="Elde N.C."/>
            <person name="Turkewitz A.P."/>
            <person name="Asai D.J."/>
            <person name="Wilkes D.E."/>
            <person name="Wang Y."/>
            <person name="Cai H."/>
            <person name="Collins K."/>
            <person name="Stewart B.A."/>
            <person name="Lee S.R."/>
            <person name="Wilamowska K."/>
            <person name="Weinberg Z."/>
            <person name="Ruzzo W.L."/>
            <person name="Wloga D."/>
            <person name="Gaertig J."/>
            <person name="Frankel J."/>
            <person name="Tsao C.-C."/>
            <person name="Gorovsky M.A."/>
            <person name="Keeling P.J."/>
            <person name="Waller R.F."/>
            <person name="Patron N.J."/>
            <person name="Cherry J.M."/>
            <person name="Stover N.A."/>
            <person name="Krieger C.J."/>
            <person name="del Toro C."/>
            <person name="Ryder H.F."/>
            <person name="Williamson S.C."/>
            <person name="Barbeau R.A."/>
            <person name="Hamilton E.P."/>
            <person name="Orias E."/>
        </authorList>
    </citation>
    <scope>NUCLEOTIDE SEQUENCE [LARGE SCALE GENOMIC DNA]</scope>
    <source>
        <strain evidence="6">SB210</strain>
    </source>
</reference>
<dbReference type="KEGG" id="tet:TTHERM_01288990"/>
<dbReference type="Pfam" id="PF13516">
    <property type="entry name" value="LRR_6"/>
    <property type="match status" value="5"/>
</dbReference>
<keyword evidence="6" id="KW-1185">Reference proteome</keyword>
<keyword evidence="4" id="KW-1133">Transmembrane helix</keyword>
<dbReference type="PANTHER" id="PTHR24107:SF2">
    <property type="entry name" value="NLR FAMILY CARD DOMAIN CONTAINING 3"/>
    <property type="match status" value="1"/>
</dbReference>
<keyword evidence="4" id="KW-0472">Membrane</keyword>
<dbReference type="Proteomes" id="UP000009168">
    <property type="component" value="Unassembled WGS sequence"/>
</dbReference>
<keyword evidence="3" id="KW-0206">Cytoskeleton</keyword>
<dbReference type="RefSeq" id="XP_001029801.3">
    <property type="nucleotide sequence ID" value="XM_001029801.3"/>
</dbReference>
<dbReference type="SMART" id="SM00368">
    <property type="entry name" value="LRR_RI"/>
    <property type="match status" value="4"/>
</dbReference>
<feature type="transmembrane region" description="Helical" evidence="4">
    <location>
        <begin position="85"/>
        <end position="102"/>
    </location>
</feature>
<dbReference type="InterPro" id="IPR001611">
    <property type="entry name" value="Leu-rich_rpt"/>
</dbReference>
<evidence type="ECO:0000256" key="2">
    <source>
        <dbReference type="ARBA" id="ARBA00022490"/>
    </source>
</evidence>
<evidence type="ECO:0000313" key="5">
    <source>
        <dbReference type="EMBL" id="EAR82138.3"/>
    </source>
</evidence>
<dbReference type="InParanoid" id="Q22A42"/>
<dbReference type="InterPro" id="IPR052410">
    <property type="entry name" value="DRC5"/>
</dbReference>
<keyword evidence="2" id="KW-0963">Cytoplasm</keyword>